<dbReference type="EMBL" id="AUYB01000102">
    <property type="protein sequence ID" value="KZN38103.1"/>
    <property type="molecule type" value="Genomic_DNA"/>
</dbReference>
<dbReference type="PATRIC" id="fig|1365250.3.peg.2406"/>
<gene>
    <name evidence="2" type="ORF">N475_15860</name>
</gene>
<dbReference type="Proteomes" id="UP000076643">
    <property type="component" value="Unassembled WGS sequence"/>
</dbReference>
<sequence length="126" mass="14141">MLDALNKNSITSIAIMLPKRLLEAHGKKAFFPVEEVLSTFMLQFKSRHNIEYAYAMFCSESDFDTLQLTSIYGELRAEIAKVCFESWPRFNFDTLLDYSSRFNPRQDGGIFGPSDSCSDGGCGGGE</sequence>
<proteinExistence type="predicted"/>
<keyword evidence="3" id="KW-1185">Reference proteome</keyword>
<accession>A0A166WUV3</accession>
<feature type="region of interest" description="Disordered" evidence="1">
    <location>
        <begin position="107"/>
        <end position="126"/>
    </location>
</feature>
<dbReference type="InterPro" id="IPR046689">
    <property type="entry name" value="DUF6559"/>
</dbReference>
<dbReference type="Pfam" id="PF20196">
    <property type="entry name" value="DUF6559"/>
    <property type="match status" value="1"/>
</dbReference>
<dbReference type="AlphaFoldDB" id="A0A166WUV3"/>
<name>A0A166WUV3_9GAMM</name>
<dbReference type="RefSeq" id="WP_063365319.1">
    <property type="nucleotide sequence ID" value="NZ_AQHB01000046.1"/>
</dbReference>
<evidence type="ECO:0000256" key="1">
    <source>
        <dbReference type="SAM" id="MobiDB-lite"/>
    </source>
</evidence>
<evidence type="ECO:0000313" key="3">
    <source>
        <dbReference type="Proteomes" id="UP000076643"/>
    </source>
</evidence>
<protein>
    <submittedName>
        <fullName evidence="2">Uncharacterized protein</fullName>
    </submittedName>
</protein>
<reference evidence="2 3" key="1">
    <citation type="submission" date="2013-07" db="EMBL/GenBank/DDBJ databases">
        <title>Comparative Genomic and Metabolomic Analysis of Twelve Strains of Pseudoalteromonas luteoviolacea.</title>
        <authorList>
            <person name="Vynne N.G."/>
            <person name="Mansson M."/>
            <person name="Gram L."/>
        </authorList>
    </citation>
    <scope>NUCLEOTIDE SEQUENCE [LARGE SCALE GENOMIC DNA]</scope>
    <source>
        <strain evidence="2 3">DSM 6061</strain>
    </source>
</reference>
<organism evidence="2 3">
    <name type="scientific">Pseudoalteromonas luteoviolacea DSM 6061</name>
    <dbReference type="NCBI Taxonomy" id="1365250"/>
    <lineage>
        <taxon>Bacteria</taxon>
        <taxon>Pseudomonadati</taxon>
        <taxon>Pseudomonadota</taxon>
        <taxon>Gammaproteobacteria</taxon>
        <taxon>Alteromonadales</taxon>
        <taxon>Pseudoalteromonadaceae</taxon>
        <taxon>Pseudoalteromonas</taxon>
    </lineage>
</organism>
<comment type="caution">
    <text evidence="2">The sequence shown here is derived from an EMBL/GenBank/DDBJ whole genome shotgun (WGS) entry which is preliminary data.</text>
</comment>
<evidence type="ECO:0000313" key="2">
    <source>
        <dbReference type="EMBL" id="KZN38103.1"/>
    </source>
</evidence>